<evidence type="ECO:0000256" key="4">
    <source>
        <dbReference type="ARBA" id="ARBA00023004"/>
    </source>
</evidence>
<dbReference type="InterPro" id="IPR002401">
    <property type="entry name" value="Cyt_P450_E_grp-I"/>
</dbReference>
<evidence type="ECO:0000256" key="3">
    <source>
        <dbReference type="ARBA" id="ARBA00022723"/>
    </source>
</evidence>
<keyword evidence="5" id="KW-0560">Oxidoreductase</keyword>
<evidence type="ECO:0000313" key="7">
    <source>
        <dbReference type="Proteomes" id="UP000789706"/>
    </source>
</evidence>
<comment type="cofactor">
    <cofactor evidence="1">
        <name>heme</name>
        <dbReference type="ChEBI" id="CHEBI:30413"/>
    </cofactor>
</comment>
<dbReference type="SUPFAM" id="SSF48264">
    <property type="entry name" value="Cytochrome P450"/>
    <property type="match status" value="1"/>
</dbReference>
<reference evidence="6" key="1">
    <citation type="submission" date="2021-06" db="EMBL/GenBank/DDBJ databases">
        <authorList>
            <person name="Kallberg Y."/>
            <person name="Tangrot J."/>
            <person name="Rosling A."/>
        </authorList>
    </citation>
    <scope>NUCLEOTIDE SEQUENCE</scope>
    <source>
        <strain evidence="6">AZ414A</strain>
    </source>
</reference>
<dbReference type="AlphaFoldDB" id="A0A9N8WP52"/>
<keyword evidence="7" id="KW-1185">Reference proteome</keyword>
<dbReference type="GO" id="GO:0020037">
    <property type="term" value="F:heme binding"/>
    <property type="evidence" value="ECO:0007669"/>
    <property type="project" value="InterPro"/>
</dbReference>
<gene>
    <name evidence="6" type="ORF">DEBURN_LOCUS4070</name>
</gene>
<accession>A0A9N8WP52</accession>
<dbReference type="Gene3D" id="1.10.630.10">
    <property type="entry name" value="Cytochrome P450"/>
    <property type="match status" value="2"/>
</dbReference>
<keyword evidence="4 5" id="KW-0408">Iron</keyword>
<dbReference type="GO" id="GO:0004497">
    <property type="term" value="F:monooxygenase activity"/>
    <property type="evidence" value="ECO:0007669"/>
    <property type="project" value="UniProtKB-KW"/>
</dbReference>
<proteinExistence type="inferred from homology"/>
<dbReference type="OrthoDB" id="1470350at2759"/>
<dbReference type="PRINTS" id="PR00463">
    <property type="entry name" value="EP450I"/>
</dbReference>
<comment type="similarity">
    <text evidence="2 5">Belongs to the cytochrome P450 family.</text>
</comment>
<dbReference type="GO" id="GO:0016705">
    <property type="term" value="F:oxidoreductase activity, acting on paired donors, with incorporation or reduction of molecular oxygen"/>
    <property type="evidence" value="ECO:0007669"/>
    <property type="project" value="InterPro"/>
</dbReference>
<dbReference type="InterPro" id="IPR001128">
    <property type="entry name" value="Cyt_P450"/>
</dbReference>
<keyword evidence="3 5" id="KW-0479">Metal-binding</keyword>
<dbReference type="GO" id="GO:0005506">
    <property type="term" value="F:iron ion binding"/>
    <property type="evidence" value="ECO:0007669"/>
    <property type="project" value="InterPro"/>
</dbReference>
<dbReference type="InterPro" id="IPR036396">
    <property type="entry name" value="Cyt_P450_sf"/>
</dbReference>
<organism evidence="6 7">
    <name type="scientific">Diversispora eburnea</name>
    <dbReference type="NCBI Taxonomy" id="1213867"/>
    <lineage>
        <taxon>Eukaryota</taxon>
        <taxon>Fungi</taxon>
        <taxon>Fungi incertae sedis</taxon>
        <taxon>Mucoromycota</taxon>
        <taxon>Glomeromycotina</taxon>
        <taxon>Glomeromycetes</taxon>
        <taxon>Diversisporales</taxon>
        <taxon>Diversisporaceae</taxon>
        <taxon>Diversispora</taxon>
    </lineage>
</organism>
<dbReference type="Pfam" id="PF00067">
    <property type="entry name" value="p450"/>
    <property type="match status" value="1"/>
</dbReference>
<dbReference type="PROSITE" id="PS00086">
    <property type="entry name" value="CYTOCHROME_P450"/>
    <property type="match status" value="1"/>
</dbReference>
<evidence type="ECO:0000256" key="1">
    <source>
        <dbReference type="ARBA" id="ARBA00001971"/>
    </source>
</evidence>
<dbReference type="InterPro" id="IPR017972">
    <property type="entry name" value="Cyt_P450_CS"/>
</dbReference>
<dbReference type="PRINTS" id="PR00385">
    <property type="entry name" value="P450"/>
</dbReference>
<dbReference type="InterPro" id="IPR050121">
    <property type="entry name" value="Cytochrome_P450_monoxygenase"/>
</dbReference>
<dbReference type="Proteomes" id="UP000789706">
    <property type="component" value="Unassembled WGS sequence"/>
</dbReference>
<evidence type="ECO:0000256" key="2">
    <source>
        <dbReference type="ARBA" id="ARBA00010617"/>
    </source>
</evidence>
<evidence type="ECO:0000256" key="5">
    <source>
        <dbReference type="RuleBase" id="RU000461"/>
    </source>
</evidence>
<dbReference type="CDD" id="cd00302">
    <property type="entry name" value="cytochrome_P450"/>
    <property type="match status" value="1"/>
</dbReference>
<keyword evidence="5" id="KW-0349">Heme</keyword>
<evidence type="ECO:0000313" key="6">
    <source>
        <dbReference type="EMBL" id="CAG8488997.1"/>
    </source>
</evidence>
<sequence length="369" mass="42842">MADKGLVLNCDLNAWKLNRKFLVTSLMSSSFLKQSFDETKTRLAEVESYWAKIGHDKSFDFPKWMTRFFTDTTMVMTTGRKATASSAYYKELTNKNKKNKLEPAETEVFLDHLLVWEDSMKFFTLIPPLLRHYILYYYNEKFKQNKAWLDEYLFGLIRNRKSEIERTPENVPLHMNVLTLLAIANTPRGMKSEMKFDVPRSLTDKEISSNMLEVFAGGIATTANSVSFILYYLSKHSQHRERFLQEIQTILGDDINTPLNYEHLDKFIFLDAIIKEGARLNPAISLFFRTADSEDTIGADPIPKFAFLQFGAGMRMCPGRNWALLQIKTLLISLYRKYEVELADKNAPLNHVYTIVNHVYDLNIKFTPK</sequence>
<name>A0A9N8WP52_9GLOM</name>
<dbReference type="PANTHER" id="PTHR24305">
    <property type="entry name" value="CYTOCHROME P450"/>
    <property type="match status" value="1"/>
</dbReference>
<dbReference type="PANTHER" id="PTHR24305:SF166">
    <property type="entry name" value="CYTOCHROME P450 12A4, MITOCHONDRIAL-RELATED"/>
    <property type="match status" value="1"/>
</dbReference>
<comment type="caution">
    <text evidence="6">The sequence shown here is derived from an EMBL/GenBank/DDBJ whole genome shotgun (WGS) entry which is preliminary data.</text>
</comment>
<dbReference type="EMBL" id="CAJVPK010000287">
    <property type="protein sequence ID" value="CAG8488997.1"/>
    <property type="molecule type" value="Genomic_DNA"/>
</dbReference>
<protein>
    <submittedName>
        <fullName evidence="6">1478_t:CDS:1</fullName>
    </submittedName>
</protein>
<keyword evidence="5" id="KW-0503">Monooxygenase</keyword>